<protein>
    <submittedName>
        <fullName evidence="1">Uncharacterized protein</fullName>
    </submittedName>
</protein>
<sequence length="88" mass="10105">AGDADPFRAKMNATVRQRQMNEPNLYDKEIHRAMAAVDKAAERDWRVLRLGVLVFLRAHGGSETLDPPELAWRIRNELVAIRARNDPR</sequence>
<dbReference type="Pfam" id="PF20453">
    <property type="entry name" value="DUF6707"/>
    <property type="match status" value="1"/>
</dbReference>
<proteinExistence type="predicted"/>
<feature type="non-terminal residue" evidence="1">
    <location>
        <position position="1"/>
    </location>
</feature>
<reference evidence="1 2" key="1">
    <citation type="submission" date="2020-04" db="EMBL/GenBank/DDBJ databases">
        <authorList>
            <person name="Liu S."/>
        </authorList>
    </citation>
    <scope>NUCLEOTIDE SEQUENCE [LARGE SCALE GENOMIC DNA]</scope>
    <source>
        <strain evidence="1 2">CGMCC 1.15091</strain>
    </source>
</reference>
<keyword evidence="2" id="KW-1185">Reference proteome</keyword>
<dbReference type="InterPro" id="IPR046553">
    <property type="entry name" value="DUF6707"/>
</dbReference>
<dbReference type="Proteomes" id="UP000523795">
    <property type="component" value="Unassembled WGS sequence"/>
</dbReference>
<gene>
    <name evidence="1" type="ORF">HER39_14065</name>
</gene>
<evidence type="ECO:0000313" key="1">
    <source>
        <dbReference type="EMBL" id="NKX51668.1"/>
    </source>
</evidence>
<name>A0ABX1JR02_9MICC</name>
<accession>A0ABX1JR02</accession>
<evidence type="ECO:0000313" key="2">
    <source>
        <dbReference type="Proteomes" id="UP000523795"/>
    </source>
</evidence>
<dbReference type="EMBL" id="JAAZSR010000279">
    <property type="protein sequence ID" value="NKX51668.1"/>
    <property type="molecule type" value="Genomic_DNA"/>
</dbReference>
<comment type="caution">
    <text evidence="1">The sequence shown here is derived from an EMBL/GenBank/DDBJ whole genome shotgun (WGS) entry which is preliminary data.</text>
</comment>
<organism evidence="1 2">
    <name type="scientific">Arthrobacter deserti</name>
    <dbReference type="NCBI Taxonomy" id="1742687"/>
    <lineage>
        <taxon>Bacteria</taxon>
        <taxon>Bacillati</taxon>
        <taxon>Actinomycetota</taxon>
        <taxon>Actinomycetes</taxon>
        <taxon>Micrococcales</taxon>
        <taxon>Micrococcaceae</taxon>
        <taxon>Arthrobacter</taxon>
    </lineage>
</organism>